<dbReference type="AlphaFoldDB" id="A0A7S7AIP7"/>
<dbReference type="Pfam" id="PF19263">
    <property type="entry name" value="DUF5906"/>
    <property type="match status" value="1"/>
</dbReference>
<dbReference type="InterPro" id="IPR045455">
    <property type="entry name" value="NrS-1_pol-like_helicase"/>
</dbReference>
<gene>
    <name evidence="2" type="ORF">G0028_15980</name>
</gene>
<evidence type="ECO:0000259" key="1">
    <source>
        <dbReference type="Pfam" id="PF19263"/>
    </source>
</evidence>
<proteinExistence type="predicted"/>
<reference evidence="2 3" key="1">
    <citation type="submission" date="2020-02" db="EMBL/GenBank/DDBJ databases">
        <title>Tigecycline-resistant Acinetobacter species from pigs and migratory birds.</title>
        <authorList>
            <person name="Chen C."/>
            <person name="Sun J."/>
            <person name="Liao X.-P."/>
            <person name="Liu Y.-H."/>
        </authorList>
    </citation>
    <scope>NUCLEOTIDE SEQUENCE [LARGE SCALE GENOMIC DNA]</scope>
    <source>
        <strain evidence="2 3">YH12207_T</strain>
    </source>
</reference>
<keyword evidence="3" id="KW-1185">Reference proteome</keyword>
<sequence length="582" mass="66702">MNSKAYTDFNDLHVVCGLEEVSKQINSAISSLQFSPEPPINEAHNFQGQTLDEMESNAVCEGVQGSISQENDAPAENKQKPEINEVLLQGYLNRYFLVEGKTEIWDSEQKTVMKKTAFIALISQKYFKLWSAKRQVISQDVFRNHMDEANTATIQELLDNFVVLAGTQESWNINRRERWLNKAIKEAYPNIFDLWFKSPVRKQIYHRNLIFDPTCSHDLDENYINMFNGLPLDVLRDANGTQISVQDAAKMCPGIISLIHHLCSHEKEAVMFLLKWLAYPLQNMGGKMATCVLMHGDTQGAGKSLLFGKIFKKIYGDYHTTVGQQQLDSNYNEWIENKLFGLFEEIVDNKKKHNVMGMIKHLITGETLYVSKKFVSGWEMDNHLNTVFLSNNTQPLPIEEKDRRFLVLNPTKALEGKLYEAVMQEINSEGIRAFFTVLMGMDLADFNGHTKPPMTKAKKALIDYSRPGFDTFYTDWKNGETKYPFISCKSEQLYQAFIQWTKKTGEHPISMKRFIGEGRKHGFIPSEKAKHWKGMKKSGQNKIIIIGVKPDDKKEQDWLGLQVEEFQDSLDGIPEVTGYGNN</sequence>
<organism evidence="2 3">
    <name type="scientific">Acinetobacter piscicola</name>
    <dbReference type="NCBI Taxonomy" id="2006115"/>
    <lineage>
        <taxon>Bacteria</taxon>
        <taxon>Pseudomonadati</taxon>
        <taxon>Pseudomonadota</taxon>
        <taxon>Gammaproteobacteria</taxon>
        <taxon>Moraxellales</taxon>
        <taxon>Moraxellaceae</taxon>
        <taxon>Acinetobacter</taxon>
    </lineage>
</organism>
<protein>
    <recommendedName>
        <fullName evidence="1">NrS-1 polymerase-like helicase domain-containing protein</fullName>
    </recommendedName>
</protein>
<feature type="domain" description="NrS-1 polymerase-like helicase" evidence="1">
    <location>
        <begin position="294"/>
        <end position="404"/>
    </location>
</feature>
<dbReference type="EMBL" id="CP048659">
    <property type="protein sequence ID" value="QOW47256.1"/>
    <property type="molecule type" value="Genomic_DNA"/>
</dbReference>
<name>A0A7S7AIP7_9GAMM</name>
<evidence type="ECO:0000313" key="3">
    <source>
        <dbReference type="Proteomes" id="UP000593966"/>
    </source>
</evidence>
<dbReference type="Proteomes" id="UP000593966">
    <property type="component" value="Chromosome"/>
</dbReference>
<evidence type="ECO:0000313" key="2">
    <source>
        <dbReference type="EMBL" id="QOW47256.1"/>
    </source>
</evidence>
<accession>A0A7S7AIP7</accession>
<dbReference type="RefSeq" id="WP_180045018.1">
    <property type="nucleotide sequence ID" value="NZ_CP048659.1"/>
</dbReference>